<dbReference type="InterPro" id="IPR020568">
    <property type="entry name" value="Ribosomal_Su5_D2-typ_SF"/>
</dbReference>
<sequence length="296" mass="31808">MPSRGEPAALVSHIPRADGSAIYSHAGYTVTASANGPIEAQRRDEDPYEALVDVIVRPAAGVGGTRERHLESLLQATLRQIILVKNFPRGLIQVVLQVKSSPENDYASTKLVQANLVRTTGFRIPIQSHSQTPSPSDSHPCVAGQQTYNFRQNLPIIPALLQAAVLALLSAAIPLRATATCTVIAVVAGSDGEAESNLILDPSPREAEGARSVHALAFTSGDRLILAESEGHFTMQEWADVHAKALKICCEPVRDPGNNDMDMGDDNSTDVEGPNMRHFIRETMAAKVSADLHWKG</sequence>
<dbReference type="InterPro" id="IPR027408">
    <property type="entry name" value="PNPase/RNase_PH_dom_sf"/>
</dbReference>
<dbReference type="GO" id="GO:0071028">
    <property type="term" value="P:nuclear mRNA surveillance"/>
    <property type="evidence" value="ECO:0007669"/>
    <property type="project" value="TreeGrafter"/>
</dbReference>
<dbReference type="PANTHER" id="PTHR11953:SF1">
    <property type="entry name" value="EXOSOME COMPLEX COMPONENT RRP46"/>
    <property type="match status" value="1"/>
</dbReference>
<organism evidence="7">
    <name type="scientific">Pyricularia oryzae (strain Y34)</name>
    <name type="common">Rice blast fungus</name>
    <name type="synonym">Magnaporthe oryzae</name>
    <dbReference type="NCBI Taxonomy" id="1143189"/>
    <lineage>
        <taxon>Eukaryota</taxon>
        <taxon>Fungi</taxon>
        <taxon>Dikarya</taxon>
        <taxon>Ascomycota</taxon>
        <taxon>Pezizomycotina</taxon>
        <taxon>Sordariomycetes</taxon>
        <taxon>Sordariomycetidae</taxon>
        <taxon>Magnaporthales</taxon>
        <taxon>Pyriculariaceae</taxon>
        <taxon>Pyricularia</taxon>
    </lineage>
</organism>
<feature type="domain" description="Exoribonuclease phosphorolytic" evidence="6">
    <location>
        <begin position="13"/>
        <end position="174"/>
    </location>
</feature>
<dbReference type="GO" id="GO:0006364">
    <property type="term" value="P:rRNA processing"/>
    <property type="evidence" value="ECO:0007669"/>
    <property type="project" value="UniProtKB-KW"/>
</dbReference>
<proteinExistence type="inferred from homology"/>
<dbReference type="EMBL" id="JH793777">
    <property type="protein sequence ID" value="ELQ43135.1"/>
    <property type="molecule type" value="Genomic_DNA"/>
</dbReference>
<dbReference type="SUPFAM" id="SSF54211">
    <property type="entry name" value="Ribosomal protein S5 domain 2-like"/>
    <property type="match status" value="1"/>
</dbReference>
<evidence type="ECO:0000256" key="4">
    <source>
        <dbReference type="ARBA" id="ARBA00022835"/>
    </source>
</evidence>
<dbReference type="PANTHER" id="PTHR11953">
    <property type="entry name" value="EXOSOME COMPLEX COMPONENT"/>
    <property type="match status" value="1"/>
</dbReference>
<dbReference type="Proteomes" id="UP000011086">
    <property type="component" value="Unassembled WGS sequence"/>
</dbReference>
<comment type="subcellular location">
    <subcellularLocation>
        <location evidence="1">Nucleus</location>
    </subcellularLocation>
</comment>
<keyword evidence="3" id="KW-0698">rRNA processing</keyword>
<dbReference type="GO" id="GO:0003723">
    <property type="term" value="F:RNA binding"/>
    <property type="evidence" value="ECO:0007669"/>
    <property type="project" value="TreeGrafter"/>
</dbReference>
<accession>A0AA97P722</accession>
<dbReference type="Pfam" id="PF01138">
    <property type="entry name" value="RNase_PH"/>
    <property type="match status" value="1"/>
</dbReference>
<keyword evidence="4" id="KW-0271">Exosome</keyword>
<gene>
    <name evidence="7" type="ORF">OOU_Y34scaffold00172g5</name>
</gene>
<evidence type="ECO:0000313" key="7">
    <source>
        <dbReference type="EMBL" id="ELQ43135.1"/>
    </source>
</evidence>
<evidence type="ECO:0000256" key="1">
    <source>
        <dbReference type="ARBA" id="ARBA00004123"/>
    </source>
</evidence>
<dbReference type="GO" id="GO:0000176">
    <property type="term" value="C:nuclear exosome (RNase complex)"/>
    <property type="evidence" value="ECO:0007669"/>
    <property type="project" value="TreeGrafter"/>
</dbReference>
<dbReference type="InterPro" id="IPR036345">
    <property type="entry name" value="ExoRNase_PH_dom2_sf"/>
</dbReference>
<dbReference type="AlphaFoldDB" id="A0AA97P722"/>
<dbReference type="GO" id="GO:0071051">
    <property type="term" value="P:poly(A)-dependent snoRNA 3'-end processing"/>
    <property type="evidence" value="ECO:0007669"/>
    <property type="project" value="TreeGrafter"/>
</dbReference>
<reference evidence="7" key="1">
    <citation type="journal article" date="2012" name="PLoS Genet.">
        <title>Comparative analysis of the genomes of two field isolates of the rice blast fungus Magnaporthe oryzae.</title>
        <authorList>
            <person name="Xue M."/>
            <person name="Yang J."/>
            <person name="Li Z."/>
            <person name="Hu S."/>
            <person name="Yao N."/>
            <person name="Dean R.A."/>
            <person name="Zhao W."/>
            <person name="Shen M."/>
            <person name="Zhang H."/>
            <person name="Li C."/>
            <person name="Liu L."/>
            <person name="Cao L."/>
            <person name="Xu X."/>
            <person name="Xing Y."/>
            <person name="Hsiang T."/>
            <person name="Zhang Z."/>
            <person name="Xu J.R."/>
            <person name="Peng Y.L."/>
        </authorList>
    </citation>
    <scope>NUCLEOTIDE SEQUENCE</scope>
    <source>
        <strain evidence="7">Y34</strain>
    </source>
</reference>
<dbReference type="Gene3D" id="3.30.230.70">
    <property type="entry name" value="GHMP Kinase, N-terminal domain"/>
    <property type="match status" value="1"/>
</dbReference>
<name>A0AA97P722_PYRO3</name>
<dbReference type="SUPFAM" id="SSF55666">
    <property type="entry name" value="Ribonuclease PH domain 2-like"/>
    <property type="match status" value="1"/>
</dbReference>
<evidence type="ECO:0000256" key="2">
    <source>
        <dbReference type="ARBA" id="ARBA00006678"/>
    </source>
</evidence>
<evidence type="ECO:0000259" key="6">
    <source>
        <dbReference type="Pfam" id="PF01138"/>
    </source>
</evidence>
<comment type="similarity">
    <text evidence="2">Belongs to the RNase PH family.</text>
</comment>
<protein>
    <recommendedName>
        <fullName evidence="6">Exoribonuclease phosphorolytic domain-containing protein</fullName>
    </recommendedName>
</protein>
<dbReference type="GO" id="GO:0016075">
    <property type="term" value="P:rRNA catabolic process"/>
    <property type="evidence" value="ECO:0007669"/>
    <property type="project" value="TreeGrafter"/>
</dbReference>
<dbReference type="GO" id="GO:0005730">
    <property type="term" value="C:nucleolus"/>
    <property type="evidence" value="ECO:0007669"/>
    <property type="project" value="TreeGrafter"/>
</dbReference>
<dbReference type="InterPro" id="IPR001247">
    <property type="entry name" value="ExoRNase_PH_dom1"/>
</dbReference>
<dbReference type="GO" id="GO:0034475">
    <property type="term" value="P:U4 snRNA 3'-end processing"/>
    <property type="evidence" value="ECO:0007669"/>
    <property type="project" value="TreeGrafter"/>
</dbReference>
<keyword evidence="5" id="KW-0539">Nucleus</keyword>
<evidence type="ECO:0000256" key="3">
    <source>
        <dbReference type="ARBA" id="ARBA00022552"/>
    </source>
</evidence>
<dbReference type="GO" id="GO:0000177">
    <property type="term" value="C:cytoplasmic exosome (RNase complex)"/>
    <property type="evidence" value="ECO:0007669"/>
    <property type="project" value="TreeGrafter"/>
</dbReference>
<evidence type="ECO:0000256" key="5">
    <source>
        <dbReference type="ARBA" id="ARBA00023242"/>
    </source>
</evidence>
<dbReference type="InterPro" id="IPR050080">
    <property type="entry name" value="RNase_PH"/>
</dbReference>